<name>A0A1H2T6U9_9BACL</name>
<gene>
    <name evidence="2" type="ORF">SAMN04489725_10596</name>
</gene>
<proteinExistence type="predicted"/>
<protein>
    <submittedName>
        <fullName evidence="2">Uncharacterized protein</fullName>
    </submittedName>
</protein>
<keyword evidence="1" id="KW-1133">Transmembrane helix</keyword>
<evidence type="ECO:0000313" key="2">
    <source>
        <dbReference type="EMBL" id="SDW39435.1"/>
    </source>
</evidence>
<keyword evidence="3" id="KW-1185">Reference proteome</keyword>
<keyword evidence="1" id="KW-0472">Membrane</keyword>
<dbReference type="EMBL" id="FNOJ01000005">
    <property type="protein sequence ID" value="SDW39435.1"/>
    <property type="molecule type" value="Genomic_DNA"/>
</dbReference>
<keyword evidence="1" id="KW-0812">Transmembrane</keyword>
<sequence>MVCGSNEWHMMQSGKMNCESGAVLVYVLTIVIALSVLLSALVYTGRIAWMSQARQLQFVQCNVVGRSIALTVLQALQAGQKLPSAESWTIAGDHVTMECMVDGRNVSTQIEIVNGAVSDTISFVYDTIARTTRAWQDNGPELTE</sequence>
<evidence type="ECO:0000313" key="3">
    <source>
        <dbReference type="Proteomes" id="UP000182589"/>
    </source>
</evidence>
<organism evidence="2 3">
    <name type="scientific">Alicyclobacillus hesperidum</name>
    <dbReference type="NCBI Taxonomy" id="89784"/>
    <lineage>
        <taxon>Bacteria</taxon>
        <taxon>Bacillati</taxon>
        <taxon>Bacillota</taxon>
        <taxon>Bacilli</taxon>
        <taxon>Bacillales</taxon>
        <taxon>Alicyclobacillaceae</taxon>
        <taxon>Alicyclobacillus</taxon>
    </lineage>
</organism>
<dbReference type="Proteomes" id="UP000182589">
    <property type="component" value="Unassembled WGS sequence"/>
</dbReference>
<accession>A0A1H2T6U9</accession>
<evidence type="ECO:0000256" key="1">
    <source>
        <dbReference type="SAM" id="Phobius"/>
    </source>
</evidence>
<feature type="transmembrane region" description="Helical" evidence="1">
    <location>
        <begin position="20"/>
        <end position="44"/>
    </location>
</feature>
<dbReference type="STRING" id="89784.SAMN04489725_10596"/>
<reference evidence="3" key="1">
    <citation type="submission" date="2016-10" db="EMBL/GenBank/DDBJ databases">
        <authorList>
            <person name="Varghese N."/>
        </authorList>
    </citation>
    <scope>NUCLEOTIDE SEQUENCE [LARGE SCALE GENOMIC DNA]</scope>
    <source>
        <strain evidence="3">DSM 12489</strain>
    </source>
</reference>
<dbReference type="AlphaFoldDB" id="A0A1H2T6U9"/>